<comment type="caution">
    <text evidence="1">The sequence shown here is derived from an EMBL/GenBank/DDBJ whole genome shotgun (WGS) entry which is preliminary data.</text>
</comment>
<dbReference type="AlphaFoldDB" id="A0AAW2LHI4"/>
<proteinExistence type="predicted"/>
<name>A0AAW2LHI4_9LAMI</name>
<dbReference type="EMBL" id="JACGWK010000013">
    <property type="protein sequence ID" value="KAL0318735.1"/>
    <property type="molecule type" value="Genomic_DNA"/>
</dbReference>
<organism evidence="1">
    <name type="scientific">Sesamum angustifolium</name>
    <dbReference type="NCBI Taxonomy" id="2727405"/>
    <lineage>
        <taxon>Eukaryota</taxon>
        <taxon>Viridiplantae</taxon>
        <taxon>Streptophyta</taxon>
        <taxon>Embryophyta</taxon>
        <taxon>Tracheophyta</taxon>
        <taxon>Spermatophyta</taxon>
        <taxon>Magnoliopsida</taxon>
        <taxon>eudicotyledons</taxon>
        <taxon>Gunneridae</taxon>
        <taxon>Pentapetalae</taxon>
        <taxon>asterids</taxon>
        <taxon>lamiids</taxon>
        <taxon>Lamiales</taxon>
        <taxon>Pedaliaceae</taxon>
        <taxon>Sesamum</taxon>
    </lineage>
</organism>
<evidence type="ECO:0000313" key="1">
    <source>
        <dbReference type="EMBL" id="KAL0318735.1"/>
    </source>
</evidence>
<gene>
    <name evidence="1" type="ORF">Sangu_2029700</name>
</gene>
<reference evidence="1" key="2">
    <citation type="journal article" date="2024" name="Plant">
        <title>Genomic evolution and insights into agronomic trait innovations of Sesamum species.</title>
        <authorList>
            <person name="Miao H."/>
            <person name="Wang L."/>
            <person name="Qu L."/>
            <person name="Liu H."/>
            <person name="Sun Y."/>
            <person name="Le M."/>
            <person name="Wang Q."/>
            <person name="Wei S."/>
            <person name="Zheng Y."/>
            <person name="Lin W."/>
            <person name="Duan Y."/>
            <person name="Cao H."/>
            <person name="Xiong S."/>
            <person name="Wang X."/>
            <person name="Wei L."/>
            <person name="Li C."/>
            <person name="Ma Q."/>
            <person name="Ju M."/>
            <person name="Zhao R."/>
            <person name="Li G."/>
            <person name="Mu C."/>
            <person name="Tian Q."/>
            <person name="Mei H."/>
            <person name="Zhang T."/>
            <person name="Gao T."/>
            <person name="Zhang H."/>
        </authorList>
    </citation>
    <scope>NUCLEOTIDE SEQUENCE</scope>
    <source>
        <strain evidence="1">G01</strain>
    </source>
</reference>
<protein>
    <submittedName>
        <fullName evidence="1">Uncharacterized protein</fullName>
    </submittedName>
</protein>
<reference evidence="1" key="1">
    <citation type="submission" date="2020-06" db="EMBL/GenBank/DDBJ databases">
        <authorList>
            <person name="Li T."/>
            <person name="Hu X."/>
            <person name="Zhang T."/>
            <person name="Song X."/>
            <person name="Zhang H."/>
            <person name="Dai N."/>
            <person name="Sheng W."/>
            <person name="Hou X."/>
            <person name="Wei L."/>
        </authorList>
    </citation>
    <scope>NUCLEOTIDE SEQUENCE</scope>
    <source>
        <strain evidence="1">G01</strain>
        <tissue evidence="1">Leaf</tissue>
    </source>
</reference>
<sequence length="74" mass="8196">MDAAECCEVSWGTVLDRRHILEVPRHLHTLYAACTLASTQLKEIYIGANGFHISPDNSSSPQYCAFACIIPVFI</sequence>
<accession>A0AAW2LHI4</accession>